<comment type="caution">
    <text evidence="2">The sequence shown here is derived from an EMBL/GenBank/DDBJ whole genome shotgun (WGS) entry which is preliminary data.</text>
</comment>
<accession>A0A8X6RF89</accession>
<reference evidence="2" key="1">
    <citation type="submission" date="2020-08" db="EMBL/GenBank/DDBJ databases">
        <title>Multicomponent nature underlies the extraordinary mechanical properties of spider dragline silk.</title>
        <authorList>
            <person name="Kono N."/>
            <person name="Nakamura H."/>
            <person name="Mori M."/>
            <person name="Yoshida Y."/>
            <person name="Ohtoshi R."/>
            <person name="Malay A.D."/>
            <person name="Moran D.A.P."/>
            <person name="Tomita M."/>
            <person name="Numata K."/>
            <person name="Arakawa K."/>
        </authorList>
    </citation>
    <scope>NUCLEOTIDE SEQUENCE</scope>
</reference>
<evidence type="ECO:0000256" key="1">
    <source>
        <dbReference type="SAM" id="MobiDB-lite"/>
    </source>
</evidence>
<name>A0A8X6RF89_TRICX</name>
<keyword evidence="3" id="KW-1185">Reference proteome</keyword>
<dbReference type="EMBL" id="BMAU01021175">
    <property type="protein sequence ID" value="GFX93560.1"/>
    <property type="molecule type" value="Genomic_DNA"/>
</dbReference>
<dbReference type="AlphaFoldDB" id="A0A8X6RF89"/>
<dbReference type="Proteomes" id="UP000887159">
    <property type="component" value="Unassembled WGS sequence"/>
</dbReference>
<evidence type="ECO:0000313" key="2">
    <source>
        <dbReference type="EMBL" id="GFX93560.1"/>
    </source>
</evidence>
<organism evidence="2 3">
    <name type="scientific">Trichonephila clavipes</name>
    <name type="common">Golden silk orbweaver</name>
    <name type="synonym">Nephila clavipes</name>
    <dbReference type="NCBI Taxonomy" id="2585209"/>
    <lineage>
        <taxon>Eukaryota</taxon>
        <taxon>Metazoa</taxon>
        <taxon>Ecdysozoa</taxon>
        <taxon>Arthropoda</taxon>
        <taxon>Chelicerata</taxon>
        <taxon>Arachnida</taxon>
        <taxon>Araneae</taxon>
        <taxon>Araneomorphae</taxon>
        <taxon>Entelegynae</taxon>
        <taxon>Araneoidea</taxon>
        <taxon>Nephilidae</taxon>
        <taxon>Trichonephila</taxon>
    </lineage>
</organism>
<protein>
    <submittedName>
        <fullName evidence="2">Uncharacterized protein</fullName>
    </submittedName>
</protein>
<evidence type="ECO:0000313" key="3">
    <source>
        <dbReference type="Proteomes" id="UP000887159"/>
    </source>
</evidence>
<gene>
    <name evidence="2" type="ORF">TNCV_1587381</name>
</gene>
<feature type="region of interest" description="Disordered" evidence="1">
    <location>
        <begin position="1"/>
        <end position="21"/>
    </location>
</feature>
<sequence>MAMPNSLFAPTTLGHEDNLGVRPKRPSVGEVWKLGNTAARLGVILVTALECDVSHSPDNLQQQNNH</sequence>
<proteinExistence type="predicted"/>